<dbReference type="Pfam" id="PF13965">
    <property type="entry name" value="SID-1_RNA_chan"/>
    <property type="match status" value="1"/>
</dbReference>
<evidence type="ECO:0000256" key="7">
    <source>
        <dbReference type="ARBA" id="ARBA00023180"/>
    </source>
</evidence>
<feature type="transmembrane region" description="Helical" evidence="8">
    <location>
        <begin position="454"/>
        <end position="472"/>
    </location>
</feature>
<keyword evidence="6 8" id="KW-0472">Membrane</keyword>
<gene>
    <name evidence="10" type="ORF">PPYR_11835</name>
</gene>
<evidence type="ECO:0000256" key="6">
    <source>
        <dbReference type="ARBA" id="ARBA00023136"/>
    </source>
</evidence>
<keyword evidence="7" id="KW-0325">Glycoprotein</keyword>
<evidence type="ECO:0000256" key="1">
    <source>
        <dbReference type="ARBA" id="ARBA00004141"/>
    </source>
</evidence>
<dbReference type="GO" id="GO:0003725">
    <property type="term" value="F:double-stranded RNA binding"/>
    <property type="evidence" value="ECO:0007669"/>
    <property type="project" value="TreeGrafter"/>
</dbReference>
<feature type="transmembrane region" description="Helical" evidence="8">
    <location>
        <begin position="689"/>
        <end position="707"/>
    </location>
</feature>
<feature type="transmembrane region" description="Helical" evidence="8">
    <location>
        <begin position="628"/>
        <end position="652"/>
    </location>
</feature>
<evidence type="ECO:0008006" key="12">
    <source>
        <dbReference type="Google" id="ProtNLM"/>
    </source>
</evidence>
<sequence length="773" mass="88268">MLGLQDTNMKNAAQLLFLFVHLAFVENIEKSANFQTVVTQANYTQNHKVTLDFNTEHILIYQSTSTINPHNVYVWSDQTFFEHPVFVVIRQQKSITSWQIPMSLERRAGGILEFASTSRILCHNKMDVIAQLPRNERNLSSENFHEEISIAVATSSKLPTSVIIRVDEFEHFFVEELKTYRVGAAASHPRYFYYKFPDPSHENYSSSVVLELTSKDTTCMVVSIQNASCPVEDSLKGIAFKGMFQTVQSKGGVIVKERDYPNGFFIVIIVHGDDSGCNQVSSTIPKASRGISTIYNYTTIVSFQIKPTLSHSSYYIAAFSTLIGLLIIYVVFILSTWGFYKYANLWRKNGGTAPEDITLEEETCQTEFDEPDTKLTSTILTLNVLATKGAKHYEKKSYTYFWHVLSIAIFYGIPVVQLVITYQRMLNASGNLDFCYYNFLCAHPFFDISDFNHIYSNIGYVFMGALFLLITAYRHRYLVHKRGHGIPKHYGLFYAMGMALIMEGILSASYHVCPNQSNFQFDTSFMYVMAALCLVQLYQKRHPDVNADAYATFVALGIAIFSAMLGVLNGHIALWIVFIIVYISFCFYVSFNIYFISYVRKGLTSVYDEWQEDRDVKKALEPRRKAHFIIIMVANVLNVILAWMGIVCHFMGTDFATFLLGLLMGNTIMYAVVYIIMKYVNHEKLCAQPILYAVLGMIIWAFAAYFFNSNTSLWSVSAAESKEYNKHCIVLNFYDNHDVWHLLSAVALFFSFMLLLTLDDDLINTPHTSIMVF</sequence>
<evidence type="ECO:0000256" key="5">
    <source>
        <dbReference type="ARBA" id="ARBA00022989"/>
    </source>
</evidence>
<dbReference type="GO" id="GO:0051033">
    <property type="term" value="F:RNA transmembrane transporter activity"/>
    <property type="evidence" value="ECO:0007669"/>
    <property type="project" value="TreeGrafter"/>
</dbReference>
<protein>
    <recommendedName>
        <fullName evidence="12">SID1 transmembrane family member 1</fullName>
    </recommendedName>
</protein>
<dbReference type="InterPro" id="IPR025958">
    <property type="entry name" value="SID1_TM_fam"/>
</dbReference>
<evidence type="ECO:0000256" key="4">
    <source>
        <dbReference type="ARBA" id="ARBA00022729"/>
    </source>
</evidence>
<dbReference type="InParanoid" id="A0A5N4ACF8"/>
<feature type="chain" id="PRO_5024402097" description="SID1 transmembrane family member 1" evidence="9">
    <location>
        <begin position="28"/>
        <end position="773"/>
    </location>
</feature>
<dbReference type="PANTHER" id="PTHR12185">
    <property type="entry name" value="SID1 TRANSMEMBRANE FAMILY MEMEBER"/>
    <property type="match status" value="1"/>
</dbReference>
<proteinExistence type="inferred from homology"/>
<dbReference type="PANTHER" id="PTHR12185:SF14">
    <property type="entry name" value="CHOLESTEROL UPTAKE PROTEIN 1"/>
    <property type="match status" value="1"/>
</dbReference>
<feature type="transmembrane region" description="Helical" evidence="8">
    <location>
        <begin position="518"/>
        <end position="538"/>
    </location>
</feature>
<keyword evidence="4 9" id="KW-0732">Signal</keyword>
<keyword evidence="5 8" id="KW-1133">Transmembrane helix</keyword>
<dbReference type="GO" id="GO:0005886">
    <property type="term" value="C:plasma membrane"/>
    <property type="evidence" value="ECO:0007669"/>
    <property type="project" value="TreeGrafter"/>
</dbReference>
<evidence type="ECO:0000256" key="3">
    <source>
        <dbReference type="ARBA" id="ARBA00022692"/>
    </source>
</evidence>
<dbReference type="GO" id="GO:0005764">
    <property type="term" value="C:lysosome"/>
    <property type="evidence" value="ECO:0007669"/>
    <property type="project" value="TreeGrafter"/>
</dbReference>
<dbReference type="AlphaFoldDB" id="A0A5N4ACF8"/>
<evidence type="ECO:0000256" key="8">
    <source>
        <dbReference type="SAM" id="Phobius"/>
    </source>
</evidence>
<feature type="transmembrane region" description="Helical" evidence="8">
    <location>
        <begin position="400"/>
        <end position="420"/>
    </location>
</feature>
<feature type="signal peptide" evidence="9">
    <location>
        <begin position="1"/>
        <end position="27"/>
    </location>
</feature>
<comment type="similarity">
    <text evidence="2">Belongs to the SID1 family.</text>
</comment>
<feature type="transmembrane region" description="Helical" evidence="8">
    <location>
        <begin position="739"/>
        <end position="758"/>
    </location>
</feature>
<comment type="subcellular location">
    <subcellularLocation>
        <location evidence="1">Membrane</location>
        <topology evidence="1">Multi-pass membrane protein</topology>
    </subcellularLocation>
</comment>
<feature type="transmembrane region" description="Helical" evidence="8">
    <location>
        <begin position="492"/>
        <end position="512"/>
    </location>
</feature>
<keyword evidence="3 8" id="KW-0812">Transmembrane</keyword>
<organism evidence="10 11">
    <name type="scientific">Photinus pyralis</name>
    <name type="common">Common eastern firefly</name>
    <name type="synonym">Lampyris pyralis</name>
    <dbReference type="NCBI Taxonomy" id="7054"/>
    <lineage>
        <taxon>Eukaryota</taxon>
        <taxon>Metazoa</taxon>
        <taxon>Ecdysozoa</taxon>
        <taxon>Arthropoda</taxon>
        <taxon>Hexapoda</taxon>
        <taxon>Insecta</taxon>
        <taxon>Pterygota</taxon>
        <taxon>Neoptera</taxon>
        <taxon>Endopterygota</taxon>
        <taxon>Coleoptera</taxon>
        <taxon>Polyphaga</taxon>
        <taxon>Elateriformia</taxon>
        <taxon>Elateroidea</taxon>
        <taxon>Lampyridae</taxon>
        <taxon>Lampyrinae</taxon>
        <taxon>Photinus</taxon>
    </lineage>
</organism>
<evidence type="ECO:0000313" key="10">
    <source>
        <dbReference type="EMBL" id="KAB0794996.1"/>
    </source>
</evidence>
<feature type="transmembrane region" description="Helical" evidence="8">
    <location>
        <begin position="658"/>
        <end position="677"/>
    </location>
</feature>
<feature type="transmembrane region" description="Helical" evidence="8">
    <location>
        <begin position="550"/>
        <end position="568"/>
    </location>
</feature>
<feature type="transmembrane region" description="Helical" evidence="8">
    <location>
        <begin position="574"/>
        <end position="595"/>
    </location>
</feature>
<evidence type="ECO:0000256" key="9">
    <source>
        <dbReference type="SAM" id="SignalP"/>
    </source>
</evidence>
<dbReference type="EMBL" id="VVIM01000008">
    <property type="protein sequence ID" value="KAB0794996.1"/>
    <property type="molecule type" value="Genomic_DNA"/>
</dbReference>
<keyword evidence="11" id="KW-1185">Reference proteome</keyword>
<comment type="caution">
    <text evidence="10">The sequence shown here is derived from an EMBL/GenBank/DDBJ whole genome shotgun (WGS) entry which is preliminary data.</text>
</comment>
<evidence type="ECO:0000256" key="2">
    <source>
        <dbReference type="ARBA" id="ARBA00006618"/>
    </source>
</evidence>
<feature type="transmembrane region" description="Helical" evidence="8">
    <location>
        <begin position="314"/>
        <end position="340"/>
    </location>
</feature>
<reference evidence="10 11" key="1">
    <citation type="journal article" date="2018" name="Elife">
        <title>Firefly genomes illuminate parallel origins of bioluminescence in beetles.</title>
        <authorList>
            <person name="Fallon T.R."/>
            <person name="Lower S.E."/>
            <person name="Chang C.H."/>
            <person name="Bessho-Uehara M."/>
            <person name="Martin G.J."/>
            <person name="Bewick A.J."/>
            <person name="Behringer M."/>
            <person name="Debat H.J."/>
            <person name="Wong I."/>
            <person name="Day J.C."/>
            <person name="Suvorov A."/>
            <person name="Silva C.J."/>
            <person name="Stanger-Hall K.F."/>
            <person name="Hall D.W."/>
            <person name="Schmitz R.J."/>
            <person name="Nelson D.R."/>
            <person name="Lewis S.M."/>
            <person name="Shigenobu S."/>
            <person name="Bybee S.M."/>
            <person name="Larracuente A.M."/>
            <person name="Oba Y."/>
            <person name="Weng J.K."/>
        </authorList>
    </citation>
    <scope>NUCLEOTIDE SEQUENCE [LARGE SCALE GENOMIC DNA]</scope>
    <source>
        <strain evidence="10">1611_PpyrPB1</strain>
        <tissue evidence="10">Whole body</tissue>
    </source>
</reference>
<evidence type="ECO:0000313" key="11">
    <source>
        <dbReference type="Proteomes" id="UP000327044"/>
    </source>
</evidence>
<name>A0A5N4ACF8_PHOPY</name>
<accession>A0A5N4ACF8</accession>
<dbReference type="Proteomes" id="UP000327044">
    <property type="component" value="Unassembled WGS sequence"/>
</dbReference>